<dbReference type="Proteomes" id="UP001055115">
    <property type="component" value="Unassembled WGS sequence"/>
</dbReference>
<gene>
    <name evidence="1" type="ORF">ColSpa_00662</name>
</gene>
<reference evidence="1 2" key="1">
    <citation type="submission" date="2022-03" db="EMBL/GenBank/DDBJ databases">
        <title>Genome data of Colletotrichum spp.</title>
        <authorList>
            <person name="Utami Y.D."/>
            <person name="Hiruma K."/>
        </authorList>
    </citation>
    <scope>NUCLEOTIDE SEQUENCE [LARGE SCALE GENOMIC DNA]</scope>
    <source>
        <strain evidence="1 2">MAFF 239500</strain>
    </source>
</reference>
<dbReference type="AlphaFoldDB" id="A0AA37L1Z8"/>
<comment type="caution">
    <text evidence="1">The sequence shown here is derived from an EMBL/GenBank/DDBJ whole genome shotgun (WGS) entry which is preliminary data.</text>
</comment>
<protein>
    <submittedName>
        <fullName evidence="1">Uncharacterized protein</fullName>
    </submittedName>
</protein>
<accession>A0AA37L1Z8</accession>
<name>A0AA37L1Z8_9PEZI</name>
<proteinExistence type="predicted"/>
<sequence length="87" mass="9967">MEALQSFCVGIESPERGFFKPIQSHYKIKYNDGKTIKDWFFPSNNPADPYTFPNTMDVDIVVTSYAVKDKLELTITIKDRGSSDLKQ</sequence>
<dbReference type="RefSeq" id="XP_049122831.1">
    <property type="nucleotide sequence ID" value="XM_049266874.1"/>
</dbReference>
<dbReference type="EMBL" id="BQXU01000001">
    <property type="protein sequence ID" value="GKT40481.1"/>
    <property type="molecule type" value="Genomic_DNA"/>
</dbReference>
<organism evidence="1 2">
    <name type="scientific">Colletotrichum spaethianum</name>
    <dbReference type="NCBI Taxonomy" id="700344"/>
    <lineage>
        <taxon>Eukaryota</taxon>
        <taxon>Fungi</taxon>
        <taxon>Dikarya</taxon>
        <taxon>Ascomycota</taxon>
        <taxon>Pezizomycotina</taxon>
        <taxon>Sordariomycetes</taxon>
        <taxon>Hypocreomycetidae</taxon>
        <taxon>Glomerellales</taxon>
        <taxon>Glomerellaceae</taxon>
        <taxon>Colletotrichum</taxon>
        <taxon>Colletotrichum spaethianum species complex</taxon>
    </lineage>
</organism>
<evidence type="ECO:0000313" key="2">
    <source>
        <dbReference type="Proteomes" id="UP001055115"/>
    </source>
</evidence>
<keyword evidence="2" id="KW-1185">Reference proteome</keyword>
<dbReference type="GeneID" id="73321464"/>
<evidence type="ECO:0000313" key="1">
    <source>
        <dbReference type="EMBL" id="GKT40481.1"/>
    </source>
</evidence>